<dbReference type="AlphaFoldDB" id="A0A382IY02"/>
<sequence length="30" mass="3771">MKIDLELFKIIYLLSNCDFDFLKKRRKNHE</sequence>
<dbReference type="EMBL" id="UINC01069992">
    <property type="protein sequence ID" value="SVC03793.1"/>
    <property type="molecule type" value="Genomic_DNA"/>
</dbReference>
<evidence type="ECO:0000313" key="1">
    <source>
        <dbReference type="EMBL" id="SVC03793.1"/>
    </source>
</evidence>
<reference evidence="1" key="1">
    <citation type="submission" date="2018-05" db="EMBL/GenBank/DDBJ databases">
        <authorList>
            <person name="Lanie J.A."/>
            <person name="Ng W.-L."/>
            <person name="Kazmierczak K.M."/>
            <person name="Andrzejewski T.M."/>
            <person name="Davidsen T.M."/>
            <person name="Wayne K.J."/>
            <person name="Tettelin H."/>
            <person name="Glass J.I."/>
            <person name="Rusch D."/>
            <person name="Podicherti R."/>
            <person name="Tsui H.-C.T."/>
            <person name="Winkler M.E."/>
        </authorList>
    </citation>
    <scope>NUCLEOTIDE SEQUENCE</scope>
</reference>
<accession>A0A382IY02</accession>
<protein>
    <submittedName>
        <fullName evidence="1">Uncharacterized protein</fullName>
    </submittedName>
</protein>
<organism evidence="1">
    <name type="scientific">marine metagenome</name>
    <dbReference type="NCBI Taxonomy" id="408172"/>
    <lineage>
        <taxon>unclassified sequences</taxon>
        <taxon>metagenomes</taxon>
        <taxon>ecological metagenomes</taxon>
    </lineage>
</organism>
<gene>
    <name evidence="1" type="ORF">METZ01_LOCUS256647</name>
</gene>
<name>A0A382IY02_9ZZZZ</name>
<proteinExistence type="predicted"/>